<dbReference type="SUPFAM" id="SSF48452">
    <property type="entry name" value="TPR-like"/>
    <property type="match status" value="1"/>
</dbReference>
<feature type="compositionally biased region" description="Basic and acidic residues" evidence="2">
    <location>
        <begin position="121"/>
        <end position="147"/>
    </location>
</feature>
<protein>
    <submittedName>
        <fullName evidence="3">Tetratricopeptide repeat protein</fullName>
    </submittedName>
</protein>
<dbReference type="InterPro" id="IPR011990">
    <property type="entry name" value="TPR-like_helical_dom_sf"/>
</dbReference>
<dbReference type="SMART" id="SM00028">
    <property type="entry name" value="TPR"/>
    <property type="match status" value="2"/>
</dbReference>
<keyword evidence="1" id="KW-0802">TPR repeat</keyword>
<dbReference type="RefSeq" id="WP_160409816.1">
    <property type="nucleotide sequence ID" value="NZ_WSES01000006.1"/>
</dbReference>
<evidence type="ECO:0000256" key="1">
    <source>
        <dbReference type="PROSITE-ProRule" id="PRU00339"/>
    </source>
</evidence>
<dbReference type="PROSITE" id="PS50005">
    <property type="entry name" value="TPR"/>
    <property type="match status" value="1"/>
</dbReference>
<dbReference type="InterPro" id="IPR019734">
    <property type="entry name" value="TPR_rpt"/>
</dbReference>
<organism evidence="3 4">
    <name type="scientific">Massilia cellulosiltytica</name>
    <dbReference type="NCBI Taxonomy" id="2683234"/>
    <lineage>
        <taxon>Bacteria</taxon>
        <taxon>Pseudomonadati</taxon>
        <taxon>Pseudomonadota</taxon>
        <taxon>Betaproteobacteria</taxon>
        <taxon>Burkholderiales</taxon>
        <taxon>Oxalobacteraceae</taxon>
        <taxon>Telluria group</taxon>
        <taxon>Massilia</taxon>
    </lineage>
</organism>
<gene>
    <name evidence="3" type="ORF">GPY61_20010</name>
</gene>
<feature type="region of interest" description="Disordered" evidence="2">
    <location>
        <begin position="201"/>
        <end position="227"/>
    </location>
</feature>
<feature type="repeat" description="TPR" evidence="1">
    <location>
        <begin position="325"/>
        <end position="358"/>
    </location>
</feature>
<keyword evidence="4" id="KW-1185">Reference proteome</keyword>
<dbReference type="Pfam" id="PF14559">
    <property type="entry name" value="TPR_19"/>
    <property type="match status" value="1"/>
</dbReference>
<comment type="caution">
    <text evidence="3">The sequence shown here is derived from an EMBL/GenBank/DDBJ whole genome shotgun (WGS) entry which is preliminary data.</text>
</comment>
<name>A0A7X3K9C6_9BURK</name>
<evidence type="ECO:0000313" key="4">
    <source>
        <dbReference type="Proteomes" id="UP000443353"/>
    </source>
</evidence>
<feature type="region of interest" description="Disordered" evidence="2">
    <location>
        <begin position="98"/>
        <end position="174"/>
    </location>
</feature>
<reference evidence="3 4" key="1">
    <citation type="submission" date="2019-12" db="EMBL/GenBank/DDBJ databases">
        <authorList>
            <person name="Li C."/>
            <person name="Zhao J."/>
        </authorList>
    </citation>
    <scope>NUCLEOTIDE SEQUENCE [LARGE SCALE GENOMIC DNA]</scope>
    <source>
        <strain evidence="3 4">NEAU-DD11</strain>
    </source>
</reference>
<accession>A0A7X3K9C6</accession>
<proteinExistence type="predicted"/>
<evidence type="ECO:0000313" key="3">
    <source>
        <dbReference type="EMBL" id="MVW62225.1"/>
    </source>
</evidence>
<dbReference type="AlphaFoldDB" id="A0A7X3K9C6"/>
<dbReference type="EMBL" id="WSES01000006">
    <property type="protein sequence ID" value="MVW62225.1"/>
    <property type="molecule type" value="Genomic_DNA"/>
</dbReference>
<evidence type="ECO:0000256" key="2">
    <source>
        <dbReference type="SAM" id="MobiDB-lite"/>
    </source>
</evidence>
<dbReference type="Gene3D" id="1.25.40.10">
    <property type="entry name" value="Tetratricopeptide repeat domain"/>
    <property type="match status" value="2"/>
</dbReference>
<sequence>MSLINKMLQDLDARGTPKDGELPGQVKPVAREPYRLNRRAIAAAVGGSLAASAVCWLALTQPHRAPAPAAPAPAAAVRVAPVVTGPVQASPAVAVQAPAAPAAPPPAVEKTADAPPTQHMTRAERRAERKRLAQEKAAARKAEKAEKAAQAASVRAQDVAPMEPDSAEARAARRAMAQALAARGKSPKTTSAAMVAAARAAAHDDAAPKGKRGAQGRQETGAQRAEGEYRRALASLQEGRMTETVAALEQALKYEPAHEAARQTLVGLLIEANRNDEAMRQLQLGLTLDPRQPAMAMLLARLQIERGGNGIDTLMRTLPYAGNDADYHAFLAAALARQQRHREAAEQYHQAVRAVPSNGVWWMGLGISLQAEKRNGEALDAFQRARAGGGLSQELQGFVERRIQQLSH</sequence>
<dbReference type="Proteomes" id="UP000443353">
    <property type="component" value="Unassembled WGS sequence"/>
</dbReference>